<name>A0A7H9B7G1_ZYGMR</name>
<evidence type="ECO:0000256" key="2">
    <source>
        <dbReference type="ARBA" id="ARBA00023186"/>
    </source>
</evidence>
<reference evidence="5 6" key="1">
    <citation type="submission" date="2020-07" db="EMBL/GenBank/DDBJ databases">
        <title>The yeast mating-type switching endonuclease HO is a domesticated member of an unorthodox homing genetic element family.</title>
        <authorList>
            <person name="Coughlan A.Y."/>
            <person name="Lombardi L."/>
            <person name="Braun-Galleani S."/>
            <person name="Martos A.R."/>
            <person name="Galeote V."/>
            <person name="Bigey F."/>
            <person name="Dequin S."/>
            <person name="Byrne K.P."/>
            <person name="Wolfe K.H."/>
        </authorList>
    </citation>
    <scope>NUCLEOTIDE SEQUENCE [LARGE SCALE GENOMIC DNA]</scope>
    <source>
        <strain evidence="5 6">NRRL Y-6702</strain>
    </source>
</reference>
<dbReference type="Proteomes" id="UP000509704">
    <property type="component" value="Chromosome 7"/>
</dbReference>
<comment type="function">
    <text evidence="4">Involved in 20S proteasome assembly.</text>
</comment>
<dbReference type="OrthoDB" id="10260712at2759"/>
<evidence type="ECO:0000256" key="3">
    <source>
        <dbReference type="ARBA" id="ARBA00025745"/>
    </source>
</evidence>
<proteinExistence type="inferred from homology"/>
<keyword evidence="6" id="KW-1185">Reference proteome</keyword>
<evidence type="ECO:0000313" key="6">
    <source>
        <dbReference type="Proteomes" id="UP000509704"/>
    </source>
</evidence>
<dbReference type="AlphaFoldDB" id="A0A7H9B7G1"/>
<comment type="subunit">
    <text evidence="4">Component of the 20S proteasome chaperone.</text>
</comment>
<dbReference type="Gene3D" id="3.40.50.10900">
    <property type="entry name" value="PAC-like subunit"/>
    <property type="match status" value="2"/>
</dbReference>
<dbReference type="KEGG" id="zmk:HG535_0G05440"/>
<dbReference type="RefSeq" id="XP_037146386.1">
    <property type="nucleotide sequence ID" value="XM_037290491.1"/>
</dbReference>
<dbReference type="Pfam" id="PF09754">
    <property type="entry name" value="PAC2"/>
    <property type="match status" value="1"/>
</dbReference>
<dbReference type="PANTHER" id="PTHR12970">
    <property type="entry name" value="PROTEASOME ASSEMBLY CHAPERONE 2"/>
    <property type="match status" value="1"/>
</dbReference>
<dbReference type="PANTHER" id="PTHR12970:SF1">
    <property type="entry name" value="PROTEASOME ASSEMBLY CHAPERONE 2"/>
    <property type="match status" value="1"/>
</dbReference>
<protein>
    <recommendedName>
        <fullName evidence="1 4">Proteasome assembly chaperone 2</fullName>
    </recommendedName>
</protein>
<keyword evidence="2 4" id="KW-0143">Chaperone</keyword>
<dbReference type="GO" id="GO:0005634">
    <property type="term" value="C:nucleus"/>
    <property type="evidence" value="ECO:0007669"/>
    <property type="project" value="TreeGrafter"/>
</dbReference>
<evidence type="ECO:0000256" key="1">
    <source>
        <dbReference type="ARBA" id="ARBA00019186"/>
    </source>
</evidence>
<gene>
    <name evidence="5" type="ORF">HG535_0G05440</name>
</gene>
<dbReference type="GO" id="GO:0043248">
    <property type="term" value="P:proteasome assembly"/>
    <property type="evidence" value="ECO:0007669"/>
    <property type="project" value="TreeGrafter"/>
</dbReference>
<organism evidence="5 6">
    <name type="scientific">Zygotorulaspora mrakii</name>
    <name type="common">Zygosaccharomyces mrakii</name>
    <dbReference type="NCBI Taxonomy" id="42260"/>
    <lineage>
        <taxon>Eukaryota</taxon>
        <taxon>Fungi</taxon>
        <taxon>Dikarya</taxon>
        <taxon>Ascomycota</taxon>
        <taxon>Saccharomycotina</taxon>
        <taxon>Saccharomycetes</taxon>
        <taxon>Saccharomycetales</taxon>
        <taxon>Saccharomycetaceae</taxon>
        <taxon>Zygotorulaspora</taxon>
    </lineage>
</organism>
<dbReference type="InterPro" id="IPR019151">
    <property type="entry name" value="Proteasome_assmbl_chaperone_2"/>
</dbReference>
<dbReference type="InterPro" id="IPR038389">
    <property type="entry name" value="PSMG2_sf"/>
</dbReference>
<dbReference type="GeneID" id="59238444"/>
<dbReference type="InterPro" id="IPR016562">
    <property type="entry name" value="Proteasome_assmbl_chp_2_euk"/>
</dbReference>
<dbReference type="EMBL" id="CP058610">
    <property type="protein sequence ID" value="QLG74661.1"/>
    <property type="molecule type" value="Genomic_DNA"/>
</dbReference>
<accession>A0A7H9B7G1</accession>
<evidence type="ECO:0000256" key="4">
    <source>
        <dbReference type="PIRNR" id="PIRNR010044"/>
    </source>
</evidence>
<comment type="similarity">
    <text evidence="3 4">Belongs to the PSMG2 family.</text>
</comment>
<dbReference type="GO" id="GO:0005829">
    <property type="term" value="C:cytosol"/>
    <property type="evidence" value="ECO:0007669"/>
    <property type="project" value="TreeGrafter"/>
</dbReference>
<sequence>MSKTLLIPLVSTGNVPQLTIDLVLHSLADEFQFVTSLDSTYIHPFTGPLDYVYEQQRPVLFTSSPDKRYSTGLELFYSDQSSLYVLQQRTPIIQGYVNNFIKEVIVPLVVEYNIREVVIVDSFGVLDEDVMATASVSFRTSSNFFSDGICEVRSVGDMIQRFQSGLHLNEESTNEISTSLFTFTANSVQQEISTNQQIFKFAYHLLNATAPNLESIKYSSVFVHEGDNSEDAHLFCDHLPEIIHSLTKISTLTPPISWKGVYGSRPIPASFVDGIYI</sequence>
<evidence type="ECO:0000313" key="5">
    <source>
        <dbReference type="EMBL" id="QLG74661.1"/>
    </source>
</evidence>
<dbReference type="PIRSF" id="PIRSF010044">
    <property type="entry name" value="UCP010044"/>
    <property type="match status" value="1"/>
</dbReference>